<dbReference type="VEuPathDB" id="FungiDB:H257_09350"/>
<dbReference type="PRINTS" id="PR01849">
    <property type="entry name" value="UBIQUITINACT"/>
</dbReference>
<proteinExistence type="inferred from homology"/>
<gene>
    <name evidence="8" type="ORF">DYB37_001421</name>
</gene>
<evidence type="ECO:0000256" key="4">
    <source>
        <dbReference type="ARBA" id="ARBA00022786"/>
    </source>
</evidence>
<protein>
    <recommendedName>
        <fullName evidence="6">Ubiquitin-like 1-activating enzyme E1A</fullName>
    </recommendedName>
</protein>
<dbReference type="InterPro" id="IPR045886">
    <property type="entry name" value="ThiF/MoeB/HesA"/>
</dbReference>
<keyword evidence="5" id="KW-0539">Nucleus</keyword>
<evidence type="ECO:0000313" key="8">
    <source>
        <dbReference type="EMBL" id="RHZ20668.1"/>
    </source>
</evidence>
<reference evidence="8 9" key="1">
    <citation type="submission" date="2018-08" db="EMBL/GenBank/DDBJ databases">
        <title>Aphanomyces genome sequencing and annotation.</title>
        <authorList>
            <person name="Minardi D."/>
            <person name="Oidtmann B."/>
            <person name="Van Der Giezen M."/>
            <person name="Studholme D.J."/>
        </authorList>
    </citation>
    <scope>NUCLEOTIDE SEQUENCE [LARGE SCALE GENOMIC DNA]</scope>
    <source>
        <strain evidence="8 9">Da</strain>
    </source>
</reference>
<organism evidence="8 9">
    <name type="scientific">Aphanomyces astaci</name>
    <name type="common">Crayfish plague agent</name>
    <dbReference type="NCBI Taxonomy" id="112090"/>
    <lineage>
        <taxon>Eukaryota</taxon>
        <taxon>Sar</taxon>
        <taxon>Stramenopiles</taxon>
        <taxon>Oomycota</taxon>
        <taxon>Saprolegniomycetes</taxon>
        <taxon>Saprolegniales</taxon>
        <taxon>Verrucalvaceae</taxon>
        <taxon>Aphanomyces</taxon>
    </lineage>
</organism>
<dbReference type="GO" id="GO:0016925">
    <property type="term" value="P:protein sumoylation"/>
    <property type="evidence" value="ECO:0007669"/>
    <property type="project" value="TreeGrafter"/>
</dbReference>
<keyword evidence="4" id="KW-0833">Ubl conjugation pathway</keyword>
<evidence type="ECO:0000256" key="2">
    <source>
        <dbReference type="ARBA" id="ARBA00004718"/>
    </source>
</evidence>
<comment type="similarity">
    <text evidence="3">Belongs to the ubiquitin-activating E1 family.</text>
</comment>
<dbReference type="AlphaFoldDB" id="A0A3R6XFV9"/>
<dbReference type="PANTHER" id="PTHR10953:SF162">
    <property type="entry name" value="SUMO-ACTIVATING ENZYME SUBUNIT 1"/>
    <property type="match status" value="1"/>
</dbReference>
<evidence type="ECO:0000256" key="3">
    <source>
        <dbReference type="ARBA" id="ARBA00005673"/>
    </source>
</evidence>
<comment type="caution">
    <text evidence="8">The sequence shown here is derived from an EMBL/GenBank/DDBJ whole genome shotgun (WGS) entry which is preliminary data.</text>
</comment>
<dbReference type="InterPro" id="IPR000594">
    <property type="entry name" value="ThiF_NAD_FAD-bd"/>
</dbReference>
<dbReference type="EMBL" id="QUTH01003255">
    <property type="protein sequence ID" value="RHZ20668.1"/>
    <property type="molecule type" value="Genomic_DNA"/>
</dbReference>
<dbReference type="PANTHER" id="PTHR10953">
    <property type="entry name" value="UBIQUITIN-ACTIVATING ENZYME E1"/>
    <property type="match status" value="1"/>
</dbReference>
<evidence type="ECO:0000256" key="1">
    <source>
        <dbReference type="ARBA" id="ARBA00004123"/>
    </source>
</evidence>
<accession>A0A3R6XFV9</accession>
<dbReference type="GO" id="GO:0005737">
    <property type="term" value="C:cytoplasm"/>
    <property type="evidence" value="ECO:0007669"/>
    <property type="project" value="TreeGrafter"/>
</dbReference>
<comment type="subcellular location">
    <subcellularLocation>
        <location evidence="1">Nucleus</location>
    </subcellularLocation>
</comment>
<dbReference type="GO" id="GO:0031510">
    <property type="term" value="C:SUMO activating enzyme complex"/>
    <property type="evidence" value="ECO:0007669"/>
    <property type="project" value="TreeGrafter"/>
</dbReference>
<dbReference type="InterPro" id="IPR000011">
    <property type="entry name" value="UBQ/SUMO-activ_enz_E1-like"/>
</dbReference>
<evidence type="ECO:0000313" key="9">
    <source>
        <dbReference type="Proteomes" id="UP000285430"/>
    </source>
</evidence>
<dbReference type="Gene3D" id="3.40.50.720">
    <property type="entry name" value="NAD(P)-binding Rossmann-like Domain"/>
    <property type="match status" value="1"/>
</dbReference>
<name>A0A3R6XFV9_APHAT</name>
<evidence type="ECO:0000256" key="5">
    <source>
        <dbReference type="ARBA" id="ARBA00023242"/>
    </source>
</evidence>
<dbReference type="InterPro" id="IPR035985">
    <property type="entry name" value="Ubiquitin-activating_enz"/>
</dbReference>
<evidence type="ECO:0000259" key="7">
    <source>
        <dbReference type="Pfam" id="PF00899"/>
    </source>
</evidence>
<sequence>MAKHEQDGGADGELTAQEAAIYDRQMRLWGVEAQKRLQNSHILISGMTQLGSEVAKNLVLSGMSVTLHDVNVVTRANVDTQFFLTEDQIGLNRAEACLAAVQELNPLVKVNAITKPLEYYPRDHFDQYSVICTLSASRKLQVFPLHIVSPPKRKNIAFYAGHAFGLSGIFFCDLGSEHVYRRHVQSADPSVAADTPDLNVSYASLETSALVPWSSLQPTRKRSPVTPAPYIAYQLLLEFLEATDAFPTAATTDQFVALATSRLESQGLPGFFDRSQLATLAATATADVVPVCAIVAGILGQEVIKAISKKDEPLNNYFFFDGATGEGTVRRIG</sequence>
<dbReference type="Proteomes" id="UP000285430">
    <property type="component" value="Unassembled WGS sequence"/>
</dbReference>
<feature type="domain" description="THIF-type NAD/FAD binding fold" evidence="7">
    <location>
        <begin position="22"/>
        <end position="327"/>
    </location>
</feature>
<dbReference type="Pfam" id="PF00899">
    <property type="entry name" value="ThiF"/>
    <property type="match status" value="1"/>
</dbReference>
<dbReference type="SUPFAM" id="SSF69572">
    <property type="entry name" value="Activating enzymes of the ubiquitin-like proteins"/>
    <property type="match status" value="1"/>
</dbReference>
<dbReference type="GO" id="GO:0019948">
    <property type="term" value="F:SUMO activating enzyme activity"/>
    <property type="evidence" value="ECO:0007669"/>
    <property type="project" value="TreeGrafter"/>
</dbReference>
<comment type="pathway">
    <text evidence="2">Protein modification; protein sumoylation.</text>
</comment>
<evidence type="ECO:0000256" key="6">
    <source>
        <dbReference type="ARBA" id="ARBA00044354"/>
    </source>
</evidence>